<sequence length="227" mass="27261">MLKFSNPDPFQEDPIYKAWLWCFAIGVGDYNYYGHSHEKNYLIPETEEGRFIRMNSLRRDLNIHTKEDMISALNRQDWDDPSEFDERANFLSTLSMLDRKKFVQSHEQNQYEHAKWKCVLDNMDRIPRGATIAREYAFFLHLCRAAAYLNFITEEEAFQYAVRVGKKMQNKFSSWLEFGLGYIVGFQYRQGYFSENKTKETWDNLKYLIHHPDSLWNKLDWYTPLDV</sequence>
<gene>
    <name evidence="2" type="ORF">J2Z32_002434</name>
</gene>
<keyword evidence="3" id="KW-1185">Reference proteome</keyword>
<dbReference type="RefSeq" id="WP_210089402.1">
    <property type="nucleotide sequence ID" value="NZ_JAGGKG010000010.1"/>
</dbReference>
<dbReference type="EMBL" id="JAGGKG010000010">
    <property type="protein sequence ID" value="MBP1905786.1"/>
    <property type="molecule type" value="Genomic_DNA"/>
</dbReference>
<name>A0ABS4FT81_9BACL</name>
<comment type="caution">
    <text evidence="2">The sequence shown here is derived from an EMBL/GenBank/DDBJ whole genome shotgun (WGS) entry which is preliminary data.</text>
</comment>
<evidence type="ECO:0000313" key="3">
    <source>
        <dbReference type="Proteomes" id="UP001519272"/>
    </source>
</evidence>
<dbReference type="Proteomes" id="UP001519272">
    <property type="component" value="Unassembled WGS sequence"/>
</dbReference>
<proteinExistence type="predicted"/>
<protein>
    <recommendedName>
        <fullName evidence="1">DUF1266 domain-containing protein</fullName>
    </recommendedName>
</protein>
<feature type="domain" description="DUF1266" evidence="1">
    <location>
        <begin position="57"/>
        <end position="221"/>
    </location>
</feature>
<reference evidence="2 3" key="1">
    <citation type="submission" date="2021-03" db="EMBL/GenBank/DDBJ databases">
        <title>Genomic Encyclopedia of Type Strains, Phase IV (KMG-IV): sequencing the most valuable type-strain genomes for metagenomic binning, comparative biology and taxonomic classification.</title>
        <authorList>
            <person name="Goeker M."/>
        </authorList>
    </citation>
    <scope>NUCLEOTIDE SEQUENCE [LARGE SCALE GENOMIC DNA]</scope>
    <source>
        <strain evidence="2 3">DSM 14349</strain>
    </source>
</reference>
<evidence type="ECO:0000259" key="1">
    <source>
        <dbReference type="Pfam" id="PF06889"/>
    </source>
</evidence>
<dbReference type="InterPro" id="IPR009677">
    <property type="entry name" value="DUF1266"/>
</dbReference>
<dbReference type="Pfam" id="PF06889">
    <property type="entry name" value="DUF1266"/>
    <property type="match status" value="1"/>
</dbReference>
<accession>A0ABS4FT81</accession>
<organism evidence="2 3">
    <name type="scientific">Paenibacillus turicensis</name>
    <dbReference type="NCBI Taxonomy" id="160487"/>
    <lineage>
        <taxon>Bacteria</taxon>
        <taxon>Bacillati</taxon>
        <taxon>Bacillota</taxon>
        <taxon>Bacilli</taxon>
        <taxon>Bacillales</taxon>
        <taxon>Paenibacillaceae</taxon>
        <taxon>Paenibacillus</taxon>
    </lineage>
</organism>
<evidence type="ECO:0000313" key="2">
    <source>
        <dbReference type="EMBL" id="MBP1905786.1"/>
    </source>
</evidence>